<comment type="caution">
    <text evidence="3">The sequence shown here is derived from an EMBL/GenBank/DDBJ whole genome shotgun (WGS) entry which is preliminary data.</text>
</comment>
<sequence>STDAESLGGVKVEEVIPDMLTDFKRVHMPGHPDADENGYVLMPNVQLPTEIMKMMASSRAYQANAAVLKRYQDIMDVTIELLK</sequence>
<evidence type="ECO:0000259" key="2">
    <source>
        <dbReference type="Pfam" id="PF06429"/>
    </source>
</evidence>
<feature type="domain" description="Flagellar basal-body/hook protein C-terminal" evidence="2">
    <location>
        <begin position="37"/>
        <end position="81"/>
    </location>
</feature>
<feature type="non-terminal residue" evidence="3">
    <location>
        <position position="1"/>
    </location>
</feature>
<organism evidence="3">
    <name type="scientific">marine sediment metagenome</name>
    <dbReference type="NCBI Taxonomy" id="412755"/>
    <lineage>
        <taxon>unclassified sequences</taxon>
        <taxon>metagenomes</taxon>
        <taxon>ecological metagenomes</taxon>
    </lineage>
</organism>
<proteinExistence type="inferred from homology"/>
<reference evidence="3" key="1">
    <citation type="journal article" date="2015" name="Nature">
        <title>Complex archaea that bridge the gap between prokaryotes and eukaryotes.</title>
        <authorList>
            <person name="Spang A."/>
            <person name="Saw J.H."/>
            <person name="Jorgensen S.L."/>
            <person name="Zaremba-Niedzwiedzka K."/>
            <person name="Martijn J."/>
            <person name="Lind A.E."/>
            <person name="van Eijk R."/>
            <person name="Schleper C."/>
            <person name="Guy L."/>
            <person name="Ettema T.J."/>
        </authorList>
    </citation>
    <scope>NUCLEOTIDE SEQUENCE</scope>
</reference>
<dbReference type="EMBL" id="LAZR01058672">
    <property type="protein sequence ID" value="KKK69389.1"/>
    <property type="molecule type" value="Genomic_DNA"/>
</dbReference>
<evidence type="ECO:0000313" key="3">
    <source>
        <dbReference type="EMBL" id="KKK69389.1"/>
    </source>
</evidence>
<comment type="similarity">
    <text evidence="1">Belongs to the flagella basal body rod proteins family.</text>
</comment>
<name>A0A0F8ZSL3_9ZZZZ</name>
<gene>
    <name evidence="3" type="ORF">LCGC14_2934540</name>
</gene>
<accession>A0A0F8ZSL3</accession>
<evidence type="ECO:0000256" key="1">
    <source>
        <dbReference type="ARBA" id="ARBA00009677"/>
    </source>
</evidence>
<dbReference type="Pfam" id="PF06429">
    <property type="entry name" value="Flg_bbr_C"/>
    <property type="match status" value="1"/>
</dbReference>
<dbReference type="InterPro" id="IPR010930">
    <property type="entry name" value="Flg_bb/hook_C_dom"/>
</dbReference>
<protein>
    <recommendedName>
        <fullName evidence="2">Flagellar basal-body/hook protein C-terminal domain-containing protein</fullName>
    </recommendedName>
</protein>
<dbReference type="AlphaFoldDB" id="A0A0F8ZSL3"/>